<dbReference type="InterPro" id="IPR008991">
    <property type="entry name" value="Translation_prot_SH3-like_sf"/>
</dbReference>
<evidence type="ECO:0000313" key="6">
    <source>
        <dbReference type="Proteomes" id="UP000244722"/>
    </source>
</evidence>
<protein>
    <submittedName>
        <fullName evidence="5">Translation protein SH3-like domain-containing protein</fullName>
    </submittedName>
</protein>
<dbReference type="STRING" id="42251.A0A2T6ZSS3"/>
<dbReference type="OrthoDB" id="432645at2759"/>
<feature type="region of interest" description="Disordered" evidence="4">
    <location>
        <begin position="193"/>
        <end position="217"/>
    </location>
</feature>
<proteinExistence type="inferred from homology"/>
<dbReference type="AlphaFoldDB" id="A0A2T6ZSS3"/>
<dbReference type="PANTHER" id="PTHR15680:SF9">
    <property type="entry name" value="LARGE RIBOSOMAL SUBUNIT PROTEIN BL19M"/>
    <property type="match status" value="1"/>
</dbReference>
<dbReference type="GO" id="GO:0006412">
    <property type="term" value="P:translation"/>
    <property type="evidence" value="ECO:0007669"/>
    <property type="project" value="InterPro"/>
</dbReference>
<feature type="compositionally biased region" description="Basic and acidic residues" evidence="4">
    <location>
        <begin position="206"/>
        <end position="217"/>
    </location>
</feature>
<dbReference type="SUPFAM" id="SSF50104">
    <property type="entry name" value="Translation proteins SH3-like domain"/>
    <property type="match status" value="1"/>
</dbReference>
<dbReference type="GO" id="GO:0003735">
    <property type="term" value="F:structural constituent of ribosome"/>
    <property type="evidence" value="ECO:0007669"/>
    <property type="project" value="InterPro"/>
</dbReference>
<name>A0A2T6ZSS3_TUBBO</name>
<dbReference type="EMBL" id="NESQ01000117">
    <property type="protein sequence ID" value="PUU78528.1"/>
    <property type="molecule type" value="Genomic_DNA"/>
</dbReference>
<gene>
    <name evidence="5" type="ORF">B9Z19DRAFT_1114892</name>
</gene>
<feature type="region of interest" description="Disordered" evidence="4">
    <location>
        <begin position="37"/>
        <end position="60"/>
    </location>
</feature>
<evidence type="ECO:0000256" key="4">
    <source>
        <dbReference type="SAM" id="MobiDB-lite"/>
    </source>
</evidence>
<evidence type="ECO:0000256" key="1">
    <source>
        <dbReference type="ARBA" id="ARBA00005781"/>
    </source>
</evidence>
<keyword evidence="6" id="KW-1185">Reference proteome</keyword>
<organism evidence="5 6">
    <name type="scientific">Tuber borchii</name>
    <name type="common">White truffle</name>
    <dbReference type="NCBI Taxonomy" id="42251"/>
    <lineage>
        <taxon>Eukaryota</taxon>
        <taxon>Fungi</taxon>
        <taxon>Dikarya</taxon>
        <taxon>Ascomycota</taxon>
        <taxon>Pezizomycotina</taxon>
        <taxon>Pezizomycetes</taxon>
        <taxon>Pezizales</taxon>
        <taxon>Tuberaceae</taxon>
        <taxon>Tuber</taxon>
    </lineage>
</organism>
<dbReference type="Proteomes" id="UP000244722">
    <property type="component" value="Unassembled WGS sequence"/>
</dbReference>
<dbReference type="InterPro" id="IPR001857">
    <property type="entry name" value="Ribosomal_bL19"/>
</dbReference>
<evidence type="ECO:0000256" key="2">
    <source>
        <dbReference type="ARBA" id="ARBA00022980"/>
    </source>
</evidence>
<comment type="caution">
    <text evidence="5">The sequence shown here is derived from an EMBL/GenBank/DDBJ whole genome shotgun (WGS) entry which is preliminary data.</text>
</comment>
<dbReference type="PANTHER" id="PTHR15680">
    <property type="entry name" value="RIBOSOMAL PROTEIN L19"/>
    <property type="match status" value="1"/>
</dbReference>
<sequence>MTSESFRPLTTLLHRRAASTLSTTTTNTLRSRIHFATRPNPTLPRRRIKVHPPPPGPPTKDPISVLTAAQIKALDPSGSRAELFSRNNPQAIRPGDIVYVRRKNGEPFSGVLLNIRRRGIDTSILLRDQLTKLGVEMWLKVYSPIIDSINLVQSKEKMARRAKLYYMRKLKHDFGPVRGIVSDWVRKSYAAKKGVDKAGQSAGQKGQKEQKAKKAKK</sequence>
<reference evidence="5 6" key="1">
    <citation type="submission" date="2017-04" db="EMBL/GenBank/DDBJ databases">
        <title>Draft genome sequence of Tuber borchii Vittad., a whitish edible truffle.</title>
        <authorList>
            <consortium name="DOE Joint Genome Institute"/>
            <person name="Murat C."/>
            <person name="Kuo A."/>
            <person name="Barry K.W."/>
            <person name="Clum A."/>
            <person name="Dockter R.B."/>
            <person name="Fauchery L."/>
            <person name="Iotti M."/>
            <person name="Kohler A."/>
            <person name="Labutti K."/>
            <person name="Lindquist E.A."/>
            <person name="Lipzen A."/>
            <person name="Ohm R.A."/>
            <person name="Wang M."/>
            <person name="Grigoriev I.V."/>
            <person name="Zambonelli A."/>
            <person name="Martin F.M."/>
        </authorList>
    </citation>
    <scope>NUCLEOTIDE SEQUENCE [LARGE SCALE GENOMIC DNA]</scope>
    <source>
        <strain evidence="5 6">Tbo3840</strain>
    </source>
</reference>
<accession>A0A2T6ZSS3</accession>
<dbReference type="InterPro" id="IPR038657">
    <property type="entry name" value="Ribosomal_bL19_sf"/>
</dbReference>
<dbReference type="GO" id="GO:0005762">
    <property type="term" value="C:mitochondrial large ribosomal subunit"/>
    <property type="evidence" value="ECO:0007669"/>
    <property type="project" value="TreeGrafter"/>
</dbReference>
<keyword evidence="3" id="KW-0687">Ribonucleoprotein</keyword>
<keyword evidence="2" id="KW-0689">Ribosomal protein</keyword>
<dbReference type="Gene3D" id="2.30.30.790">
    <property type="match status" value="1"/>
</dbReference>
<comment type="similarity">
    <text evidence="1">Belongs to the bacterial ribosomal protein bL19 family.</text>
</comment>
<dbReference type="Pfam" id="PF01245">
    <property type="entry name" value="Ribosomal_L19"/>
    <property type="match status" value="1"/>
</dbReference>
<evidence type="ECO:0000313" key="5">
    <source>
        <dbReference type="EMBL" id="PUU78528.1"/>
    </source>
</evidence>
<evidence type="ECO:0000256" key="3">
    <source>
        <dbReference type="ARBA" id="ARBA00023274"/>
    </source>
</evidence>
<feature type="compositionally biased region" description="Pro residues" evidence="4">
    <location>
        <begin position="51"/>
        <end position="60"/>
    </location>
</feature>